<dbReference type="EMBL" id="DTDH01000223">
    <property type="protein sequence ID" value="HGT99350.1"/>
    <property type="molecule type" value="Genomic_DNA"/>
</dbReference>
<comment type="caution">
    <text evidence="2">The sequence shown here is derived from an EMBL/GenBank/DDBJ whole genome shotgun (WGS) entry which is preliminary data.</text>
</comment>
<accession>A0A7J3N0Z4</accession>
<evidence type="ECO:0000313" key="2">
    <source>
        <dbReference type="EMBL" id="HGT99350.1"/>
    </source>
</evidence>
<organism evidence="2">
    <name type="scientific">Ignisphaera aggregans</name>
    <dbReference type="NCBI Taxonomy" id="334771"/>
    <lineage>
        <taxon>Archaea</taxon>
        <taxon>Thermoproteota</taxon>
        <taxon>Thermoprotei</taxon>
        <taxon>Desulfurococcales</taxon>
        <taxon>Desulfurococcaceae</taxon>
        <taxon>Ignisphaera</taxon>
    </lineage>
</organism>
<protein>
    <recommendedName>
        <fullName evidence="3">Lrp/AsnC family transcriptional regulator</fullName>
    </recommendedName>
</protein>
<dbReference type="EMBL" id="DTAU01000098">
    <property type="protein sequence ID" value="HFQ79041.1"/>
    <property type="molecule type" value="Genomic_DNA"/>
</dbReference>
<name>A0A7J3N0Z4_9CREN</name>
<reference evidence="2" key="1">
    <citation type="journal article" date="2020" name="mSystems">
        <title>Genome- and Community-Level Interaction Insights into Carbon Utilization and Element Cycling Functions of Hydrothermarchaeota in Hydrothermal Sediment.</title>
        <authorList>
            <person name="Zhou Z."/>
            <person name="Liu Y."/>
            <person name="Xu W."/>
            <person name="Pan J."/>
            <person name="Luo Z.H."/>
            <person name="Li M."/>
        </authorList>
    </citation>
    <scope>NUCLEOTIDE SEQUENCE [LARGE SCALE GENOMIC DNA]</scope>
    <source>
        <strain evidence="1">SpSt-629</strain>
        <strain evidence="2">SpSt-688</strain>
    </source>
</reference>
<evidence type="ECO:0000313" key="1">
    <source>
        <dbReference type="EMBL" id="HFQ79041.1"/>
    </source>
</evidence>
<gene>
    <name evidence="1" type="ORF">ENT99_04985</name>
    <name evidence="2" type="ORF">ENU64_08010</name>
</gene>
<proteinExistence type="predicted"/>
<dbReference type="AlphaFoldDB" id="A0A7J3N0Z4"/>
<evidence type="ECO:0008006" key="3">
    <source>
        <dbReference type="Google" id="ProtNLM"/>
    </source>
</evidence>
<sequence length="145" mass="16575">MTDEYTLSYDEKRVYRVIMNETMASGGISQKALKSHPDLKDFESKRITQIVKKLMELNMIKRSVIENNGKRTYVLRVNSNKTLDEATSLHNGVDTLSLLEIPCIKCRYLFSCSIGHPYDPLRCSVLTQFILEKTGITTNKLVNLV</sequence>